<gene>
    <name evidence="3" type="ORF">DFR28_101378</name>
</gene>
<feature type="domain" description="DNA topoisomerase type IA zn finger" evidence="1">
    <location>
        <begin position="199"/>
        <end position="235"/>
    </location>
</feature>
<dbReference type="InterPro" id="IPR014538">
    <property type="entry name" value="UCP028063_topo_Znf"/>
</dbReference>
<dbReference type="GO" id="GO:0005694">
    <property type="term" value="C:chromosome"/>
    <property type="evidence" value="ECO:0007669"/>
    <property type="project" value="InterPro"/>
</dbReference>
<protein>
    <submittedName>
        <fullName evidence="3">Topoisomerase-like DNA binding C4 zinc finger protein</fullName>
    </submittedName>
</protein>
<proteinExistence type="predicted"/>
<dbReference type="Proteomes" id="UP000253083">
    <property type="component" value="Unassembled WGS sequence"/>
</dbReference>
<keyword evidence="3" id="KW-0413">Isomerase</keyword>
<dbReference type="GO" id="GO:0006265">
    <property type="term" value="P:DNA topological change"/>
    <property type="evidence" value="ECO:0007669"/>
    <property type="project" value="InterPro"/>
</dbReference>
<dbReference type="OrthoDB" id="5782056at2"/>
<dbReference type="AlphaFoldDB" id="A0A395JMV2"/>
<dbReference type="Gene3D" id="3.30.65.10">
    <property type="entry name" value="Bacterial Topoisomerase I, domain 1"/>
    <property type="match status" value="1"/>
</dbReference>
<evidence type="ECO:0000313" key="3">
    <source>
        <dbReference type="EMBL" id="RBP52994.1"/>
    </source>
</evidence>
<dbReference type="InParanoid" id="A0A395JMV2"/>
<evidence type="ECO:0000259" key="1">
    <source>
        <dbReference type="Pfam" id="PF01396"/>
    </source>
</evidence>
<evidence type="ECO:0000259" key="2">
    <source>
        <dbReference type="Pfam" id="PF10881"/>
    </source>
</evidence>
<feature type="domain" description="DUF2726" evidence="2">
    <location>
        <begin position="42"/>
        <end position="162"/>
    </location>
</feature>
<dbReference type="SUPFAM" id="SSF57783">
    <property type="entry name" value="Zinc beta-ribbon"/>
    <property type="match status" value="1"/>
</dbReference>
<dbReference type="EMBL" id="QNRT01000001">
    <property type="protein sequence ID" value="RBP52994.1"/>
    <property type="molecule type" value="Genomic_DNA"/>
</dbReference>
<name>A0A395JMV2_9GAMM</name>
<dbReference type="Pfam" id="PF01396">
    <property type="entry name" value="Zn_ribbon_Top1"/>
    <property type="match status" value="1"/>
</dbReference>
<dbReference type="GO" id="GO:0003916">
    <property type="term" value="F:DNA topoisomerase activity"/>
    <property type="evidence" value="ECO:0007669"/>
    <property type="project" value="InterPro"/>
</dbReference>
<evidence type="ECO:0000313" key="4">
    <source>
        <dbReference type="Proteomes" id="UP000253083"/>
    </source>
</evidence>
<sequence>MDSILIAAFTIVIVLIAFAIIVKQSPRKLQGAGNLQYQKLNILFTAAERSFLGVLKLSLTNKFEVFGKVRVADVITPRKGQDRSAWQKAFNKISSKHFDFIICDKDDLSPICAIELNDKSHNSKKGKERDRFLESACKSAGMPLVQIPAKATYQVTDINEVLSAHLPQIESIKAKIAPEFAGRKSAPEIASVKSTSEKVCPKCSSSMAMKIAKKGKNVGKEFWACSAFPKCRHIEAKDGK</sequence>
<keyword evidence="4" id="KW-1185">Reference proteome</keyword>
<accession>A0A395JMV2</accession>
<reference evidence="3 4" key="1">
    <citation type="submission" date="2018-06" db="EMBL/GenBank/DDBJ databases">
        <title>Genomic Encyclopedia of Type Strains, Phase IV (KMG-IV): sequencing the most valuable type-strain genomes for metagenomic binning, comparative biology and taxonomic classification.</title>
        <authorList>
            <person name="Goeker M."/>
        </authorList>
    </citation>
    <scope>NUCLEOTIDE SEQUENCE [LARGE SCALE GENOMIC DNA]</scope>
    <source>
        <strain evidence="3 4">DSM 24032</strain>
    </source>
</reference>
<dbReference type="InterPro" id="IPR024402">
    <property type="entry name" value="DUF2726"/>
</dbReference>
<dbReference type="PIRSF" id="PIRSF028063">
    <property type="entry name" value="UCP028063"/>
    <property type="match status" value="1"/>
</dbReference>
<comment type="caution">
    <text evidence="3">The sequence shown here is derived from an EMBL/GenBank/DDBJ whole genome shotgun (WGS) entry which is preliminary data.</text>
</comment>
<dbReference type="RefSeq" id="WP_113952602.1">
    <property type="nucleotide sequence ID" value="NZ_QNRT01000001.1"/>
</dbReference>
<dbReference type="InterPro" id="IPR013498">
    <property type="entry name" value="Topo_IA_Znf"/>
</dbReference>
<dbReference type="GO" id="GO:0003677">
    <property type="term" value="F:DNA binding"/>
    <property type="evidence" value="ECO:0007669"/>
    <property type="project" value="InterPro"/>
</dbReference>
<organism evidence="3 4">
    <name type="scientific">Arenicella xantha</name>
    <dbReference type="NCBI Taxonomy" id="644221"/>
    <lineage>
        <taxon>Bacteria</taxon>
        <taxon>Pseudomonadati</taxon>
        <taxon>Pseudomonadota</taxon>
        <taxon>Gammaproteobacteria</taxon>
        <taxon>Arenicellales</taxon>
        <taxon>Arenicellaceae</taxon>
        <taxon>Arenicella</taxon>
    </lineage>
</organism>
<dbReference type="Pfam" id="PF10881">
    <property type="entry name" value="DUF2726"/>
    <property type="match status" value="1"/>
</dbReference>